<evidence type="ECO:0000256" key="8">
    <source>
        <dbReference type="SAM" id="MobiDB-lite"/>
    </source>
</evidence>
<dbReference type="GeneID" id="40513360"/>
<dbReference type="GO" id="GO:0045259">
    <property type="term" value="C:proton-transporting ATP synthase complex"/>
    <property type="evidence" value="ECO:0007669"/>
    <property type="project" value="UniProtKB-KW"/>
</dbReference>
<keyword evidence="2" id="KW-0813">Transport</keyword>
<evidence type="ECO:0000256" key="4">
    <source>
        <dbReference type="ARBA" id="ARBA00022781"/>
    </source>
</evidence>
<feature type="compositionally biased region" description="Basic residues" evidence="8">
    <location>
        <begin position="1"/>
        <end position="24"/>
    </location>
</feature>
<keyword evidence="3" id="KW-0138">CF(0)</keyword>
<dbReference type="GO" id="GO:0031966">
    <property type="term" value="C:mitochondrial membrane"/>
    <property type="evidence" value="ECO:0007669"/>
    <property type="project" value="UniProtKB-SubCell"/>
</dbReference>
<proteinExistence type="predicted"/>
<geneLocation type="mitochondrion" evidence="10"/>
<keyword evidence="9" id="KW-1133">Transmembrane helix</keyword>
<gene>
    <name evidence="10" type="primary">atp4</name>
</gene>
<evidence type="ECO:0000256" key="6">
    <source>
        <dbReference type="ARBA" id="ARBA00023128"/>
    </source>
</evidence>
<dbReference type="GO" id="GO:0015986">
    <property type="term" value="P:proton motive force-driven ATP synthesis"/>
    <property type="evidence" value="ECO:0007669"/>
    <property type="project" value="InterPro"/>
</dbReference>
<protein>
    <submittedName>
        <fullName evidence="10">ATP synthase F0 subunit beta</fullName>
    </submittedName>
</protein>
<organism evidence="10">
    <name type="scientific">Chloropicon roscoffensis</name>
    <dbReference type="NCBI Taxonomy" id="1461544"/>
    <lineage>
        <taxon>Eukaryota</taxon>
        <taxon>Viridiplantae</taxon>
        <taxon>Chlorophyta</taxon>
        <taxon>Chloropicophyceae</taxon>
        <taxon>Chloropicales</taxon>
        <taxon>Chloropicaceae</taxon>
        <taxon>Chloropicon</taxon>
    </lineage>
</organism>
<evidence type="ECO:0000256" key="2">
    <source>
        <dbReference type="ARBA" id="ARBA00022448"/>
    </source>
</evidence>
<name>A0A4D6C4H7_9CHLO</name>
<dbReference type="Pfam" id="PF05405">
    <property type="entry name" value="Mt_ATP-synt_B"/>
    <property type="match status" value="1"/>
</dbReference>
<evidence type="ECO:0000256" key="7">
    <source>
        <dbReference type="ARBA" id="ARBA00023136"/>
    </source>
</evidence>
<keyword evidence="5" id="KW-0406">Ion transport</keyword>
<reference evidence="10" key="1">
    <citation type="journal article" date="2019" name="Genome Biol. Evol.">
        <title>Tracing the Evolution of the Plastome and Mitogenome in the Chloropicophyceae Uncovered Convergent tRNA Gene Losses and a Variant Plastid Genetic Code.</title>
        <authorList>
            <person name="Turmel M."/>
            <person name="Dos Santos A.L."/>
            <person name="Otis C."/>
            <person name="Sergerie R."/>
            <person name="Lemieux C."/>
        </authorList>
    </citation>
    <scope>NUCLEOTIDE SEQUENCE</scope>
</reference>
<dbReference type="AlphaFoldDB" id="A0A4D6C4H7"/>
<dbReference type="RefSeq" id="YP_009647041.1">
    <property type="nucleotide sequence ID" value="NC_042599.1"/>
</dbReference>
<dbReference type="GO" id="GO:0015078">
    <property type="term" value="F:proton transmembrane transporter activity"/>
    <property type="evidence" value="ECO:0007669"/>
    <property type="project" value="InterPro"/>
</dbReference>
<keyword evidence="7 9" id="KW-0472">Membrane</keyword>
<feature type="transmembrane region" description="Helical" evidence="9">
    <location>
        <begin position="55"/>
        <end position="74"/>
    </location>
</feature>
<sequence length="240" mass="26026">MTKKTKKMAKVSKKSIKQSSKKKNLQKEEDKGFNTTQLLTAGFLGFIVFSSKGIIIYNEEILVALGFLGFIFFVSKQYGKDIKGSLELRGIGVKQKVAEGLENTKSSQADLRDIWTSFNFNADDLSLLDGQITATKKDKILTQKALGWGFVSSTASENFTSWFSQALVGGLSGSLKSSLAHGSWGLLKGNMGGGSSLESWSGSFRQRACGKAYQALESGDKAIQDKWVSMSLAGVSKMSL</sequence>
<keyword evidence="6 10" id="KW-0496">Mitochondrion</keyword>
<evidence type="ECO:0000256" key="1">
    <source>
        <dbReference type="ARBA" id="ARBA00004325"/>
    </source>
</evidence>
<evidence type="ECO:0000256" key="3">
    <source>
        <dbReference type="ARBA" id="ARBA00022547"/>
    </source>
</evidence>
<keyword evidence="9" id="KW-0812">Transmembrane</keyword>
<evidence type="ECO:0000256" key="5">
    <source>
        <dbReference type="ARBA" id="ARBA00023065"/>
    </source>
</evidence>
<dbReference type="EMBL" id="MK086004">
    <property type="protein sequence ID" value="QBX98656.1"/>
    <property type="molecule type" value="Genomic_DNA"/>
</dbReference>
<feature type="region of interest" description="Disordered" evidence="8">
    <location>
        <begin position="1"/>
        <end position="28"/>
    </location>
</feature>
<feature type="transmembrane region" description="Helical" evidence="9">
    <location>
        <begin position="32"/>
        <end position="49"/>
    </location>
</feature>
<accession>A0A4D6C4H7</accession>
<keyword evidence="4" id="KW-0375">Hydrogen ion transport</keyword>
<comment type="subcellular location">
    <subcellularLocation>
        <location evidence="1">Mitochondrion membrane</location>
    </subcellularLocation>
</comment>
<dbReference type="InterPro" id="IPR008688">
    <property type="entry name" value="ATP_synth_Bsub_B/MI25"/>
</dbReference>
<evidence type="ECO:0000256" key="9">
    <source>
        <dbReference type="SAM" id="Phobius"/>
    </source>
</evidence>
<evidence type="ECO:0000313" key="10">
    <source>
        <dbReference type="EMBL" id="QBX98656.1"/>
    </source>
</evidence>